<evidence type="ECO:0000313" key="3">
    <source>
        <dbReference type="Proteomes" id="UP000290759"/>
    </source>
</evidence>
<protein>
    <submittedName>
        <fullName evidence="2">Uncharacterized protein</fullName>
    </submittedName>
</protein>
<dbReference type="AlphaFoldDB" id="A0A4Q2U736"/>
<reference evidence="2 3" key="1">
    <citation type="submission" date="2018-12" db="EMBL/GenBank/DDBJ databases">
        <authorList>
            <person name="Grouzdev D.S."/>
            <person name="Krutkina M.S."/>
        </authorList>
    </citation>
    <scope>NUCLEOTIDE SEQUENCE [LARGE SCALE GENOMIC DNA]</scope>
    <source>
        <strain evidence="2 3">RmlP026</strain>
    </source>
</reference>
<name>A0A4Q2U736_9HYPH</name>
<keyword evidence="3" id="KW-1185">Reference proteome</keyword>
<accession>A0A4Q2U736</accession>
<organism evidence="2 3">
    <name type="scientific">Lichenibacterium minor</name>
    <dbReference type="NCBI Taxonomy" id="2316528"/>
    <lineage>
        <taxon>Bacteria</taxon>
        <taxon>Pseudomonadati</taxon>
        <taxon>Pseudomonadota</taxon>
        <taxon>Alphaproteobacteria</taxon>
        <taxon>Hyphomicrobiales</taxon>
        <taxon>Lichenihabitantaceae</taxon>
        <taxon>Lichenibacterium</taxon>
    </lineage>
</organism>
<evidence type="ECO:0000256" key="1">
    <source>
        <dbReference type="SAM" id="SignalP"/>
    </source>
</evidence>
<gene>
    <name evidence="2" type="ORF">D3273_16695</name>
</gene>
<dbReference type="RefSeq" id="WP_129228026.1">
    <property type="nucleotide sequence ID" value="NZ_QYBB01000020.1"/>
</dbReference>
<dbReference type="Proteomes" id="UP000290759">
    <property type="component" value="Unassembled WGS sequence"/>
</dbReference>
<dbReference type="EMBL" id="QYBB01000020">
    <property type="protein sequence ID" value="RYC30827.1"/>
    <property type="molecule type" value="Genomic_DNA"/>
</dbReference>
<feature type="signal peptide" evidence="1">
    <location>
        <begin position="1"/>
        <end position="22"/>
    </location>
</feature>
<comment type="caution">
    <text evidence="2">The sequence shown here is derived from an EMBL/GenBank/DDBJ whole genome shotgun (WGS) entry which is preliminary data.</text>
</comment>
<proteinExistence type="predicted"/>
<evidence type="ECO:0000313" key="2">
    <source>
        <dbReference type="EMBL" id="RYC30827.1"/>
    </source>
</evidence>
<sequence length="157" mass="16128">MPRKAFLIAAAIVSFYAGGAIAQTATQTTARITIINNLQSSTLTIESSTCSSTIGCTINQNSAVAGKNATESVVTKSSSSGFWNQDWGGTVGTTDYACHFNTSIDSQFTAGACHNITATASQKSGPGGTSHPACNVTVQNQTLADCSNGMVTFTISQ</sequence>
<keyword evidence="1" id="KW-0732">Signal</keyword>
<reference evidence="2 3" key="2">
    <citation type="submission" date="2019-02" db="EMBL/GenBank/DDBJ databases">
        <title>'Lichenibacterium ramalinii' gen. nov. sp. nov., 'Lichenibacterium minor' gen. nov. sp. nov.</title>
        <authorList>
            <person name="Pankratov T."/>
        </authorList>
    </citation>
    <scope>NUCLEOTIDE SEQUENCE [LARGE SCALE GENOMIC DNA]</scope>
    <source>
        <strain evidence="2 3">RmlP026</strain>
    </source>
</reference>
<feature type="chain" id="PRO_5020677808" evidence="1">
    <location>
        <begin position="23"/>
        <end position="157"/>
    </location>
</feature>